<dbReference type="EMBL" id="JBBYHR010000002">
    <property type="protein sequence ID" value="MEL1243444.1"/>
    <property type="molecule type" value="Genomic_DNA"/>
</dbReference>
<evidence type="ECO:0000313" key="1">
    <source>
        <dbReference type="EMBL" id="MEL1243444.1"/>
    </source>
</evidence>
<dbReference type="RefSeq" id="WP_341695763.1">
    <property type="nucleotide sequence ID" value="NZ_JBBYHR010000002.1"/>
</dbReference>
<accession>A0ABU9HUF2</accession>
<proteinExistence type="predicted"/>
<gene>
    <name evidence="1" type="ORF">AAEO56_04155</name>
</gene>
<organism evidence="1 2">
    <name type="scientific">Flavobacterium arundinis</name>
    <dbReference type="NCBI Taxonomy" id="3139143"/>
    <lineage>
        <taxon>Bacteria</taxon>
        <taxon>Pseudomonadati</taxon>
        <taxon>Bacteroidota</taxon>
        <taxon>Flavobacteriia</taxon>
        <taxon>Flavobacteriales</taxon>
        <taxon>Flavobacteriaceae</taxon>
        <taxon>Flavobacterium</taxon>
    </lineage>
</organism>
<evidence type="ECO:0000313" key="2">
    <source>
        <dbReference type="Proteomes" id="UP001464555"/>
    </source>
</evidence>
<sequence>MEIRFETKEESNRRRQEEFLKLSGGERVMNFLKLSMQMKMFPTSAKPDKSSNFIIEISSK</sequence>
<protein>
    <submittedName>
        <fullName evidence="1">Uncharacterized protein</fullName>
    </submittedName>
</protein>
<comment type="caution">
    <text evidence="1">The sequence shown here is derived from an EMBL/GenBank/DDBJ whole genome shotgun (WGS) entry which is preliminary data.</text>
</comment>
<name>A0ABU9HUF2_9FLAO</name>
<keyword evidence="2" id="KW-1185">Reference proteome</keyword>
<reference evidence="1 2" key="1">
    <citation type="submission" date="2024-04" db="EMBL/GenBank/DDBJ databases">
        <title>Flavobacterium sp. DGU11 16S ribosomal RNA gene Genome sequencing and assembly.</title>
        <authorList>
            <person name="Park S."/>
        </authorList>
    </citation>
    <scope>NUCLEOTIDE SEQUENCE [LARGE SCALE GENOMIC DNA]</scope>
    <source>
        <strain evidence="1 2">DGU11</strain>
    </source>
</reference>
<dbReference type="Proteomes" id="UP001464555">
    <property type="component" value="Unassembled WGS sequence"/>
</dbReference>